<organism evidence="2 3">
    <name type="scientific">Passalora fulva</name>
    <name type="common">Tomato leaf mold</name>
    <name type="synonym">Cladosporium fulvum</name>
    <dbReference type="NCBI Taxonomy" id="5499"/>
    <lineage>
        <taxon>Eukaryota</taxon>
        <taxon>Fungi</taxon>
        <taxon>Dikarya</taxon>
        <taxon>Ascomycota</taxon>
        <taxon>Pezizomycotina</taxon>
        <taxon>Dothideomycetes</taxon>
        <taxon>Dothideomycetidae</taxon>
        <taxon>Mycosphaerellales</taxon>
        <taxon>Mycosphaerellaceae</taxon>
        <taxon>Fulvia</taxon>
    </lineage>
</organism>
<dbReference type="Proteomes" id="UP000756132">
    <property type="component" value="Chromosome 4"/>
</dbReference>
<reference evidence="2" key="1">
    <citation type="submission" date="2021-12" db="EMBL/GenBank/DDBJ databases">
        <authorList>
            <person name="Zaccaron A."/>
            <person name="Stergiopoulos I."/>
        </authorList>
    </citation>
    <scope>NUCLEOTIDE SEQUENCE</scope>
    <source>
        <strain evidence="2">Race5_Kim</strain>
    </source>
</reference>
<gene>
    <name evidence="2" type="ORF">CLAFUR5_04239</name>
</gene>
<feature type="region of interest" description="Disordered" evidence="1">
    <location>
        <begin position="1"/>
        <end position="39"/>
    </location>
</feature>
<evidence type="ECO:0000313" key="2">
    <source>
        <dbReference type="EMBL" id="UJO15803.1"/>
    </source>
</evidence>
<dbReference type="KEGG" id="ffu:CLAFUR5_04239"/>
<evidence type="ECO:0000313" key="3">
    <source>
        <dbReference type="Proteomes" id="UP000756132"/>
    </source>
</evidence>
<name>A0A9Q8LFQ2_PASFU</name>
<reference evidence="2" key="2">
    <citation type="journal article" date="2022" name="Microb. Genom.">
        <title>A chromosome-scale genome assembly of the tomato pathogen Cladosporium fulvum reveals a compartmentalized genome architecture and the presence of a dispensable chromosome.</title>
        <authorList>
            <person name="Zaccaron A.Z."/>
            <person name="Chen L.H."/>
            <person name="Samaras A."/>
            <person name="Stergiopoulos I."/>
        </authorList>
    </citation>
    <scope>NUCLEOTIDE SEQUENCE</scope>
    <source>
        <strain evidence="2">Race5_Kim</strain>
    </source>
</reference>
<evidence type="ECO:0000256" key="1">
    <source>
        <dbReference type="SAM" id="MobiDB-lite"/>
    </source>
</evidence>
<proteinExistence type="predicted"/>
<dbReference type="RefSeq" id="XP_047760169.1">
    <property type="nucleotide sequence ID" value="XM_047903387.1"/>
</dbReference>
<accession>A0A9Q8LFQ2</accession>
<dbReference type="GeneID" id="71984117"/>
<protein>
    <submittedName>
        <fullName evidence="2">Uncharacterized protein</fullName>
    </submittedName>
</protein>
<keyword evidence="3" id="KW-1185">Reference proteome</keyword>
<sequence>MAATPYGTACSQLDGKKERPPPYLHSLHASGNAAAPRNGHNLYKRSKEAYSRYWLDATVELDHEQILHQLREEPFLISVPSNAFNETRPILTAGSRQQAREKMKNMKVAVVTTNVRRWRDRSLQTQKTSTYAYAPAVSPAQTQGTAPAA</sequence>
<dbReference type="AlphaFoldDB" id="A0A9Q8LFQ2"/>
<dbReference type="EMBL" id="CP090166">
    <property type="protein sequence ID" value="UJO15803.1"/>
    <property type="molecule type" value="Genomic_DNA"/>
</dbReference>